<reference evidence="5 6" key="1">
    <citation type="journal article" date="2015" name="Nature">
        <title>rRNA introns, odd ribosomes, and small enigmatic genomes across a large radiation of phyla.</title>
        <authorList>
            <person name="Brown C.T."/>
            <person name="Hug L.A."/>
            <person name="Thomas B.C."/>
            <person name="Sharon I."/>
            <person name="Castelle C.J."/>
            <person name="Singh A."/>
            <person name="Wilkins M.J."/>
            <person name="Williams K.H."/>
            <person name="Banfield J.F."/>
        </authorList>
    </citation>
    <scope>NUCLEOTIDE SEQUENCE [LARGE SCALE GENOMIC DNA]</scope>
</reference>
<keyword evidence="1" id="KW-0645">Protease</keyword>
<dbReference type="InterPro" id="IPR051458">
    <property type="entry name" value="Cyt/Met_Dipeptidase"/>
</dbReference>
<dbReference type="GO" id="GO:0046872">
    <property type="term" value="F:metal ion binding"/>
    <property type="evidence" value="ECO:0007669"/>
    <property type="project" value="UniProtKB-KW"/>
</dbReference>
<dbReference type="EMBL" id="LBWA01000001">
    <property type="protein sequence ID" value="KKQ98774.1"/>
    <property type="molecule type" value="Genomic_DNA"/>
</dbReference>
<organism evidence="5 6">
    <name type="scientific">Candidatus Woesebacteria bacterium GW2011_GWA1_39_12</name>
    <dbReference type="NCBI Taxonomy" id="1618549"/>
    <lineage>
        <taxon>Bacteria</taxon>
        <taxon>Candidatus Woeseibacteriota</taxon>
    </lineage>
</organism>
<name>A0A0G0PKX9_9BACT</name>
<dbReference type="Gene3D" id="3.40.630.10">
    <property type="entry name" value="Zn peptidases"/>
    <property type="match status" value="1"/>
</dbReference>
<keyword evidence="3" id="KW-0378">Hydrolase</keyword>
<dbReference type="Pfam" id="PF01546">
    <property type="entry name" value="Peptidase_M20"/>
    <property type="match status" value="1"/>
</dbReference>
<protein>
    <submittedName>
        <fullName evidence="5">Peptidase M20</fullName>
    </submittedName>
</protein>
<keyword evidence="2" id="KW-0479">Metal-binding</keyword>
<evidence type="ECO:0000256" key="3">
    <source>
        <dbReference type="ARBA" id="ARBA00022801"/>
    </source>
</evidence>
<evidence type="ECO:0000256" key="2">
    <source>
        <dbReference type="ARBA" id="ARBA00022723"/>
    </source>
</evidence>
<dbReference type="SUPFAM" id="SSF53187">
    <property type="entry name" value="Zn-dependent exopeptidases"/>
    <property type="match status" value="1"/>
</dbReference>
<dbReference type="Pfam" id="PF07687">
    <property type="entry name" value="M20_dimer"/>
    <property type="match status" value="1"/>
</dbReference>
<evidence type="ECO:0000313" key="6">
    <source>
        <dbReference type="Proteomes" id="UP000034325"/>
    </source>
</evidence>
<feature type="domain" description="Peptidase M20 dimerisation" evidence="4">
    <location>
        <begin position="194"/>
        <end position="345"/>
    </location>
</feature>
<dbReference type="Gene3D" id="3.30.70.360">
    <property type="match status" value="1"/>
</dbReference>
<accession>A0A0G0PKX9</accession>
<dbReference type="InterPro" id="IPR011650">
    <property type="entry name" value="Peptidase_M20_dimer"/>
</dbReference>
<evidence type="ECO:0000256" key="1">
    <source>
        <dbReference type="ARBA" id="ARBA00022670"/>
    </source>
</evidence>
<dbReference type="GO" id="GO:0006508">
    <property type="term" value="P:proteolysis"/>
    <property type="evidence" value="ECO:0007669"/>
    <property type="project" value="UniProtKB-KW"/>
</dbReference>
<dbReference type="GO" id="GO:0008233">
    <property type="term" value="F:peptidase activity"/>
    <property type="evidence" value="ECO:0007669"/>
    <property type="project" value="UniProtKB-KW"/>
</dbReference>
<proteinExistence type="predicted"/>
<dbReference type="NCBIfam" id="NF006579">
    <property type="entry name" value="PRK09104.1"/>
    <property type="match status" value="1"/>
</dbReference>
<evidence type="ECO:0000313" key="5">
    <source>
        <dbReference type="EMBL" id="KKQ98774.1"/>
    </source>
</evidence>
<dbReference type="Proteomes" id="UP000034325">
    <property type="component" value="Unassembled WGS sequence"/>
</dbReference>
<sequence length="447" mass="50278">MNKQQLLSPLINLLKIPSISTQEEHRKDMEKARLYLVDLFQSMGFKTKILKGKKHDAVFAQYTVHRSLPTVLIYGHYDVQPPDPLNEWNTPPFEPTVKGKELYGRGTTDNKGQIMIHIMTLKKLLEKNEKLQVNFKFIIEGEEEIGSPSITDIVRKYSKDLLNCDYMIVSDTEIPEKGQPSIDISLRGLLYTEVQIESGKHDLHSGQYGGAIDNPANVLANIIAKLKESSGKVAIPHFYDDIVPFSPKELKDFNKINITKDILIKEADVYGISNDETKYSLLERLWTRPTLDVNGIWGGYAGEGSKTIIPAKAGAKISMRLVPNQNSDKIYGHFVSFINKIAPKTVKIKFIRHADCLPYKAPTDNKVFNLMKQSLKKHFGKEPVFKGVGGSIGFVPIMAKALKVPVIMVGFDYSGSNIHAPNEHFSLSNYYKGIEVMTDFYANLAKS</sequence>
<dbReference type="PANTHER" id="PTHR43270:SF12">
    <property type="entry name" value="SUCCINYL-DIAMINOPIMELATE DESUCCINYLASE"/>
    <property type="match status" value="1"/>
</dbReference>
<evidence type="ECO:0000259" key="4">
    <source>
        <dbReference type="Pfam" id="PF07687"/>
    </source>
</evidence>
<comment type="caution">
    <text evidence="5">The sequence shown here is derived from an EMBL/GenBank/DDBJ whole genome shotgun (WGS) entry which is preliminary data.</text>
</comment>
<dbReference type="AlphaFoldDB" id="A0A0G0PKX9"/>
<dbReference type="NCBIfam" id="NF006053">
    <property type="entry name" value="PRK08201.1"/>
    <property type="match status" value="1"/>
</dbReference>
<dbReference type="PANTHER" id="PTHR43270">
    <property type="entry name" value="BETA-ALA-HIS DIPEPTIDASE"/>
    <property type="match status" value="1"/>
</dbReference>
<dbReference type="InterPro" id="IPR002933">
    <property type="entry name" value="Peptidase_M20"/>
</dbReference>
<gene>
    <name evidence="5" type="ORF">UT23_C0001G0055</name>
</gene>
<dbReference type="PATRIC" id="fig|1618549.4.peg.55"/>